<evidence type="ECO:0000313" key="3">
    <source>
        <dbReference type="Proteomes" id="UP001499933"/>
    </source>
</evidence>
<dbReference type="InterPro" id="IPR012902">
    <property type="entry name" value="N_methyl_site"/>
</dbReference>
<name>A0ABP5BPR8_9MICO</name>
<organism evidence="2 3">
    <name type="scientific">Microbacterium deminutum</name>
    <dbReference type="NCBI Taxonomy" id="344164"/>
    <lineage>
        <taxon>Bacteria</taxon>
        <taxon>Bacillati</taxon>
        <taxon>Actinomycetota</taxon>
        <taxon>Actinomycetes</taxon>
        <taxon>Micrococcales</taxon>
        <taxon>Microbacteriaceae</taxon>
        <taxon>Microbacterium</taxon>
    </lineage>
</organism>
<accession>A0ABP5BPR8</accession>
<proteinExistence type="predicted"/>
<protein>
    <recommendedName>
        <fullName evidence="4">Type II secretion system protein</fullName>
    </recommendedName>
</protein>
<dbReference type="Proteomes" id="UP001499933">
    <property type="component" value="Unassembled WGS sequence"/>
</dbReference>
<reference evidence="3" key="1">
    <citation type="journal article" date="2019" name="Int. J. Syst. Evol. Microbiol.">
        <title>The Global Catalogue of Microorganisms (GCM) 10K type strain sequencing project: providing services to taxonomists for standard genome sequencing and annotation.</title>
        <authorList>
            <consortium name="The Broad Institute Genomics Platform"/>
            <consortium name="The Broad Institute Genome Sequencing Center for Infectious Disease"/>
            <person name="Wu L."/>
            <person name="Ma J."/>
        </authorList>
    </citation>
    <scope>NUCLEOTIDE SEQUENCE [LARGE SCALE GENOMIC DNA]</scope>
    <source>
        <strain evidence="3">JCM 14901</strain>
    </source>
</reference>
<gene>
    <name evidence="2" type="ORF">GCM10009776_08510</name>
</gene>
<evidence type="ECO:0000313" key="2">
    <source>
        <dbReference type="EMBL" id="GAA1948772.1"/>
    </source>
</evidence>
<comment type="caution">
    <text evidence="2">The sequence shown here is derived from an EMBL/GenBank/DDBJ whole genome shotgun (WGS) entry which is preliminary data.</text>
</comment>
<keyword evidence="1" id="KW-0472">Membrane</keyword>
<dbReference type="SUPFAM" id="SSF54523">
    <property type="entry name" value="Pili subunits"/>
    <property type="match status" value="1"/>
</dbReference>
<keyword evidence="1" id="KW-1133">Transmembrane helix</keyword>
<keyword evidence="1" id="KW-0812">Transmembrane</keyword>
<keyword evidence="3" id="KW-1185">Reference proteome</keyword>
<sequence>MRCRDTDGEGFGLVEVIIAMVLLAVIAAAILPVLWSGIRFSSEQATVATATRQLNALIEDARQSPSCSSLPAIIAPHSFSAGDGLPYATTGTLSGCASGSAASVSLVAKRGSATLATVSALVYVP</sequence>
<feature type="transmembrane region" description="Helical" evidence="1">
    <location>
        <begin position="12"/>
        <end position="35"/>
    </location>
</feature>
<evidence type="ECO:0008006" key="4">
    <source>
        <dbReference type="Google" id="ProtNLM"/>
    </source>
</evidence>
<dbReference type="RefSeq" id="WP_344091502.1">
    <property type="nucleotide sequence ID" value="NZ_BAAAOG010000001.1"/>
</dbReference>
<dbReference type="InterPro" id="IPR045584">
    <property type="entry name" value="Pilin-like"/>
</dbReference>
<dbReference type="EMBL" id="BAAAOG010000001">
    <property type="protein sequence ID" value="GAA1948772.1"/>
    <property type="molecule type" value="Genomic_DNA"/>
</dbReference>
<evidence type="ECO:0000256" key="1">
    <source>
        <dbReference type="SAM" id="Phobius"/>
    </source>
</evidence>
<dbReference type="NCBIfam" id="TIGR02532">
    <property type="entry name" value="IV_pilin_GFxxxE"/>
    <property type="match status" value="1"/>
</dbReference>